<protein>
    <submittedName>
        <fullName evidence="3">S-adenosyl-L-methionine-dependent methyltransferase</fullName>
    </submittedName>
</protein>
<keyword evidence="2" id="KW-0808">Transferase</keyword>
<reference evidence="3" key="2">
    <citation type="submission" date="2023-05" db="EMBL/GenBank/DDBJ databases">
        <authorList>
            <consortium name="Lawrence Berkeley National Laboratory"/>
            <person name="Steindorff A."/>
            <person name="Hensen N."/>
            <person name="Bonometti L."/>
            <person name="Westerberg I."/>
            <person name="Brannstrom I.O."/>
            <person name="Guillou S."/>
            <person name="Cros-Aarteil S."/>
            <person name="Calhoun S."/>
            <person name="Haridas S."/>
            <person name="Kuo A."/>
            <person name="Mondo S."/>
            <person name="Pangilinan J."/>
            <person name="Riley R."/>
            <person name="Labutti K."/>
            <person name="Andreopoulos B."/>
            <person name="Lipzen A."/>
            <person name="Chen C."/>
            <person name="Yanf M."/>
            <person name="Daum C."/>
            <person name="Ng V."/>
            <person name="Clum A."/>
            <person name="Ohm R."/>
            <person name="Martin F."/>
            <person name="Silar P."/>
            <person name="Natvig D."/>
            <person name="Lalanne C."/>
            <person name="Gautier V."/>
            <person name="Ament-Velasquez S.L."/>
            <person name="Kruys A."/>
            <person name="Hutchinson M.I."/>
            <person name="Powell A.J."/>
            <person name="Barry K."/>
            <person name="Miller A.N."/>
            <person name="Grigoriev I.V."/>
            <person name="Debuchy R."/>
            <person name="Gladieux P."/>
            <person name="Thoren M.H."/>
            <person name="Johannesson H."/>
        </authorList>
    </citation>
    <scope>NUCLEOTIDE SEQUENCE</scope>
    <source>
        <strain evidence="3">PSN293</strain>
    </source>
</reference>
<dbReference type="GO" id="GO:0008168">
    <property type="term" value="F:methyltransferase activity"/>
    <property type="evidence" value="ECO:0007669"/>
    <property type="project" value="UniProtKB-KW"/>
</dbReference>
<evidence type="ECO:0000256" key="1">
    <source>
        <dbReference type="ARBA" id="ARBA00022603"/>
    </source>
</evidence>
<dbReference type="PANTHER" id="PTHR43619">
    <property type="entry name" value="S-ADENOSYL-L-METHIONINE-DEPENDENT METHYLTRANSFERASE YKTD-RELATED"/>
    <property type="match status" value="1"/>
</dbReference>
<organism evidence="3 4">
    <name type="scientific">Rhypophila decipiens</name>
    <dbReference type="NCBI Taxonomy" id="261697"/>
    <lineage>
        <taxon>Eukaryota</taxon>
        <taxon>Fungi</taxon>
        <taxon>Dikarya</taxon>
        <taxon>Ascomycota</taxon>
        <taxon>Pezizomycotina</taxon>
        <taxon>Sordariomycetes</taxon>
        <taxon>Sordariomycetidae</taxon>
        <taxon>Sordariales</taxon>
        <taxon>Naviculisporaceae</taxon>
        <taxon>Rhypophila</taxon>
    </lineage>
</organism>
<accession>A0AAN6XZN6</accession>
<dbReference type="GO" id="GO:0032259">
    <property type="term" value="P:methylation"/>
    <property type="evidence" value="ECO:0007669"/>
    <property type="project" value="UniProtKB-KW"/>
</dbReference>
<sequence>MYVDTIDIRPRLSISDSLMQRRLLSDTYATEIVSRIDYPFSQLRVGGGTVAYLGMRGAHLDGWVSDFIKRNPAPRGCTVVNLACGLDSRALRLLTIPAADDIKVRWIDVDLPEVVELREQVVPFPPLEAIAGLEYTLLPGSVTNHQFITPLPNDRPTIIVMEGLSAYLQPEEGQAMISNICSHFSSTQSSGPVGENEMIFEAINGFTLALQGLLGYLKKTEAAVYWGVDDVRSLEKLHEGLVLVEEHPVCSLEGVVNSPLAGRIFWWLCSWFEVSRNSLRHLRYVF</sequence>
<keyword evidence="1 3" id="KW-0489">Methyltransferase</keyword>
<dbReference type="AlphaFoldDB" id="A0AAN6XZN6"/>
<keyword evidence="4" id="KW-1185">Reference proteome</keyword>
<evidence type="ECO:0000313" key="3">
    <source>
        <dbReference type="EMBL" id="KAK4209548.1"/>
    </source>
</evidence>
<dbReference type="InterPro" id="IPR007213">
    <property type="entry name" value="Ppm1/Ppm2/Tcmp"/>
</dbReference>
<dbReference type="InterPro" id="IPR029063">
    <property type="entry name" value="SAM-dependent_MTases_sf"/>
</dbReference>
<evidence type="ECO:0000256" key="2">
    <source>
        <dbReference type="ARBA" id="ARBA00022679"/>
    </source>
</evidence>
<reference evidence="3" key="1">
    <citation type="journal article" date="2023" name="Mol. Phylogenet. Evol.">
        <title>Genome-scale phylogeny and comparative genomics of the fungal order Sordariales.</title>
        <authorList>
            <person name="Hensen N."/>
            <person name="Bonometti L."/>
            <person name="Westerberg I."/>
            <person name="Brannstrom I.O."/>
            <person name="Guillou S."/>
            <person name="Cros-Aarteil S."/>
            <person name="Calhoun S."/>
            <person name="Haridas S."/>
            <person name="Kuo A."/>
            <person name="Mondo S."/>
            <person name="Pangilinan J."/>
            <person name="Riley R."/>
            <person name="LaButti K."/>
            <person name="Andreopoulos B."/>
            <person name="Lipzen A."/>
            <person name="Chen C."/>
            <person name="Yan M."/>
            <person name="Daum C."/>
            <person name="Ng V."/>
            <person name="Clum A."/>
            <person name="Steindorff A."/>
            <person name="Ohm R.A."/>
            <person name="Martin F."/>
            <person name="Silar P."/>
            <person name="Natvig D.O."/>
            <person name="Lalanne C."/>
            <person name="Gautier V."/>
            <person name="Ament-Velasquez S.L."/>
            <person name="Kruys A."/>
            <person name="Hutchinson M.I."/>
            <person name="Powell A.J."/>
            <person name="Barry K."/>
            <person name="Miller A.N."/>
            <person name="Grigoriev I.V."/>
            <person name="Debuchy R."/>
            <person name="Gladieux P."/>
            <person name="Hiltunen Thoren M."/>
            <person name="Johannesson H."/>
        </authorList>
    </citation>
    <scope>NUCLEOTIDE SEQUENCE</scope>
    <source>
        <strain evidence="3">PSN293</strain>
    </source>
</reference>
<dbReference type="EMBL" id="MU858201">
    <property type="protein sequence ID" value="KAK4209548.1"/>
    <property type="molecule type" value="Genomic_DNA"/>
</dbReference>
<dbReference type="Gene3D" id="3.40.50.150">
    <property type="entry name" value="Vaccinia Virus protein VP39"/>
    <property type="match status" value="1"/>
</dbReference>
<dbReference type="Proteomes" id="UP001301769">
    <property type="component" value="Unassembled WGS sequence"/>
</dbReference>
<dbReference type="SUPFAM" id="SSF53335">
    <property type="entry name" value="S-adenosyl-L-methionine-dependent methyltransferases"/>
    <property type="match status" value="1"/>
</dbReference>
<dbReference type="PANTHER" id="PTHR43619:SF2">
    <property type="entry name" value="S-ADENOSYL-L-METHIONINE-DEPENDENT METHYLTRANSFERASES SUPERFAMILY PROTEIN"/>
    <property type="match status" value="1"/>
</dbReference>
<dbReference type="Pfam" id="PF04072">
    <property type="entry name" value="LCM"/>
    <property type="match status" value="1"/>
</dbReference>
<proteinExistence type="predicted"/>
<gene>
    <name evidence="3" type="ORF">QBC37DRAFT_475479</name>
</gene>
<name>A0AAN6XZN6_9PEZI</name>
<comment type="caution">
    <text evidence="3">The sequence shown here is derived from an EMBL/GenBank/DDBJ whole genome shotgun (WGS) entry which is preliminary data.</text>
</comment>
<evidence type="ECO:0000313" key="4">
    <source>
        <dbReference type="Proteomes" id="UP001301769"/>
    </source>
</evidence>